<keyword evidence="1" id="KW-1133">Transmembrane helix</keyword>
<keyword evidence="1" id="KW-0812">Transmembrane</keyword>
<feature type="transmembrane region" description="Helical" evidence="1">
    <location>
        <begin position="109"/>
        <end position="129"/>
    </location>
</feature>
<protein>
    <recommendedName>
        <fullName evidence="4">DUF4129 domain-containing protein</fullName>
    </recommendedName>
</protein>
<feature type="transmembrane region" description="Helical" evidence="1">
    <location>
        <begin position="33"/>
        <end position="53"/>
    </location>
</feature>
<feature type="transmembrane region" description="Helical" evidence="1">
    <location>
        <begin position="138"/>
        <end position="156"/>
    </location>
</feature>
<dbReference type="AlphaFoldDB" id="A0A7H8Q5Z9"/>
<name>A0A7H8Q5Z9_9BACL</name>
<accession>A0A7H8Q5Z9</accession>
<evidence type="ECO:0008006" key="4">
    <source>
        <dbReference type="Google" id="ProtNLM"/>
    </source>
</evidence>
<keyword evidence="3" id="KW-1185">Reference proteome</keyword>
<feature type="transmembrane region" description="Helical" evidence="1">
    <location>
        <begin position="7"/>
        <end position="27"/>
    </location>
</feature>
<sequence>MISRLWSAGNYMLDAFAISLLLVFIQNETAVPLMWLWLLLSFGAAALAFVLFLKFSYHVMGAALVAAMILTAAMVLGMPVWLAVVLGMLTLYRLHARFSVFDGDGQQEGHFLLVFVLLFSVALVISLFNPRAENSEEIFAIAMAATGFYVCFRLLYRYMLTRKEGVSFSLMAVVMSAVIGSASLSGFLVYLLAEDARRMAGWVLGSVLQIVLWPFAGLMEKLTKYLSGLSTEQEMKETLEKLDPETVAEEEAQASFQPEAADFPVEFILAAVLLAFFAVLVIWLVKNKPEKEEPANKGAAVSHRYPTTAANEPSLQPAPVQYAELDVEAVRKAYRALEQEADAAGLGRKEYETVREWMDRMSWTVSESFFKTYDLVRYGSETLTASEGEPFLKEIKKIKEKYLKEYV</sequence>
<feature type="transmembrane region" description="Helical" evidence="1">
    <location>
        <begin position="199"/>
        <end position="216"/>
    </location>
</feature>
<evidence type="ECO:0000313" key="3">
    <source>
        <dbReference type="Proteomes" id="UP000509222"/>
    </source>
</evidence>
<proteinExistence type="predicted"/>
<feature type="transmembrane region" description="Helical" evidence="1">
    <location>
        <begin position="65"/>
        <end position="89"/>
    </location>
</feature>
<feature type="transmembrane region" description="Helical" evidence="1">
    <location>
        <begin position="168"/>
        <end position="192"/>
    </location>
</feature>
<keyword evidence="1" id="KW-0472">Membrane</keyword>
<dbReference type="EMBL" id="CP051177">
    <property type="protein sequence ID" value="QKX49260.1"/>
    <property type="molecule type" value="Genomic_DNA"/>
</dbReference>
<dbReference type="RefSeq" id="WP_176293904.1">
    <property type="nucleotide sequence ID" value="NZ_CP051177.1"/>
</dbReference>
<reference evidence="2 3" key="1">
    <citation type="submission" date="2020-04" db="EMBL/GenBank/DDBJ databases">
        <authorList>
            <person name="Pajer P."/>
            <person name="Broz P."/>
        </authorList>
    </citation>
    <scope>NUCLEOTIDE SEQUENCE [LARGE SCALE GENOMIC DNA]</scope>
    <source>
        <strain evidence="3">NRL-ATB46093</strain>
    </source>
</reference>
<feature type="transmembrane region" description="Helical" evidence="1">
    <location>
        <begin position="267"/>
        <end position="285"/>
    </location>
</feature>
<evidence type="ECO:0000313" key="2">
    <source>
        <dbReference type="EMBL" id="QKX49260.1"/>
    </source>
</evidence>
<evidence type="ECO:0000256" key="1">
    <source>
        <dbReference type="SAM" id="Phobius"/>
    </source>
</evidence>
<organism evidence="2 3">
    <name type="scientific">Planococcus glaciei</name>
    <dbReference type="NCBI Taxonomy" id="459472"/>
    <lineage>
        <taxon>Bacteria</taxon>
        <taxon>Bacillati</taxon>
        <taxon>Bacillota</taxon>
        <taxon>Bacilli</taxon>
        <taxon>Bacillales</taxon>
        <taxon>Caryophanaceae</taxon>
        <taxon>Planococcus</taxon>
    </lineage>
</organism>
<dbReference type="Proteomes" id="UP000509222">
    <property type="component" value="Chromosome"/>
</dbReference>
<reference evidence="3" key="2">
    <citation type="submission" date="2020-06" db="EMBL/GenBank/DDBJ databases">
        <title>Isolation of Planomicrobium glaciei.</title>
        <authorList>
            <person name="Malisova L."/>
            <person name="Safrankova R."/>
            <person name="Jakubu V."/>
            <person name="Spanelova P."/>
        </authorList>
    </citation>
    <scope>NUCLEOTIDE SEQUENCE [LARGE SCALE GENOMIC DNA]</scope>
    <source>
        <strain evidence="3">NRL-ATB46093</strain>
    </source>
</reference>
<gene>
    <name evidence="2" type="ORF">HF394_00985</name>
</gene>